<reference evidence="1" key="2">
    <citation type="journal article" date="2021" name="PeerJ">
        <title>Extensive microbial diversity within the chicken gut microbiome revealed by metagenomics and culture.</title>
        <authorList>
            <person name="Gilroy R."/>
            <person name="Ravi A."/>
            <person name="Getino M."/>
            <person name="Pursley I."/>
            <person name="Horton D.L."/>
            <person name="Alikhan N.F."/>
            <person name="Baker D."/>
            <person name="Gharbi K."/>
            <person name="Hall N."/>
            <person name="Watson M."/>
            <person name="Adriaenssens E.M."/>
            <person name="Foster-Nyarko E."/>
            <person name="Jarju S."/>
            <person name="Secka A."/>
            <person name="Antonio M."/>
            <person name="Oren A."/>
            <person name="Chaudhuri R.R."/>
            <person name="La Ragione R."/>
            <person name="Hildebrand F."/>
            <person name="Pallen M.J."/>
        </authorList>
    </citation>
    <scope>NUCLEOTIDE SEQUENCE</scope>
    <source>
        <strain evidence="1">15467</strain>
    </source>
</reference>
<proteinExistence type="predicted"/>
<dbReference type="InterPro" id="IPR025636">
    <property type="entry name" value="DUF4294"/>
</dbReference>
<dbReference type="Pfam" id="PF14127">
    <property type="entry name" value="DUF4294"/>
    <property type="match status" value="1"/>
</dbReference>
<accession>A0A9D9GYN0</accession>
<dbReference type="AlphaFoldDB" id="A0A9D9GYN0"/>
<evidence type="ECO:0000313" key="1">
    <source>
        <dbReference type="EMBL" id="MBO8429619.1"/>
    </source>
</evidence>
<comment type="caution">
    <text evidence="1">The sequence shown here is derived from an EMBL/GenBank/DDBJ whole genome shotgun (WGS) entry which is preliminary data.</text>
</comment>
<name>A0A9D9GYN0_9BACT</name>
<sequence length="210" mass="25147">MDILLKNTLAFALIFIFFPPPLFSQQKKGEAMHYVVEGGDTTFIDNLPERFVFYRPRNKAERREWRKYYRTVYNFKKVYPYALKAKEIIADADSTLANSGFTARERERYLKQYEKRLFKEFEKPLRNMTVTQGRLLLKLLDRELGRTSYYVIKNYRGSAAAGFWQGVAKIFGSDLRQPYDKYGEDRLVEELVLLYQQGQFDYLYYSIFWE</sequence>
<organism evidence="1 2">
    <name type="scientific">Candidatus Egerieousia excrementavium</name>
    <dbReference type="NCBI Taxonomy" id="2840778"/>
    <lineage>
        <taxon>Bacteria</taxon>
        <taxon>Pseudomonadati</taxon>
        <taxon>Bacteroidota</taxon>
        <taxon>Bacteroidia</taxon>
        <taxon>Bacteroidales</taxon>
        <taxon>Candidatus Egerieousia</taxon>
    </lineage>
</organism>
<evidence type="ECO:0000313" key="2">
    <source>
        <dbReference type="Proteomes" id="UP000823635"/>
    </source>
</evidence>
<dbReference type="EMBL" id="JADINB010000143">
    <property type="protein sequence ID" value="MBO8429619.1"/>
    <property type="molecule type" value="Genomic_DNA"/>
</dbReference>
<gene>
    <name evidence="1" type="ORF">IAC68_06795</name>
</gene>
<dbReference type="Proteomes" id="UP000823635">
    <property type="component" value="Unassembled WGS sequence"/>
</dbReference>
<protein>
    <submittedName>
        <fullName evidence="1">DUF4294 domain-containing protein</fullName>
    </submittedName>
</protein>
<reference evidence="1" key="1">
    <citation type="submission" date="2020-10" db="EMBL/GenBank/DDBJ databases">
        <authorList>
            <person name="Gilroy R."/>
        </authorList>
    </citation>
    <scope>NUCLEOTIDE SEQUENCE</scope>
    <source>
        <strain evidence="1">15467</strain>
    </source>
</reference>